<dbReference type="InterPro" id="IPR018873">
    <property type="entry name" value="KilA-N_DNA-bd_domain"/>
</dbReference>
<dbReference type="OrthoDB" id="9816206at2"/>
<sequence length="245" mass="28455">MNELAININNNSYPVLELPGRPKALLDRTVATIFQIETKYLNRIVSRNKKKFPEDFCFVLTDEEVEILKRQNVTSNPRAFNRSKPKAFTWEGCNSVALLLRSDRAAQRSVEIIRAFTSSERGNYSAADLPQMISSAVVNDRRLIKAVVNEIDFIKTAMSSMQSRLNGLEELLHTHTRQIEKVENACISPEQAEELRDIVKEKAKSRKQMHKIWREFKEHFHLARYTQLPTSEFPQAVQWLNAYRF</sequence>
<reference evidence="2 3" key="1">
    <citation type="submission" date="2019-08" db="EMBL/GenBank/DDBJ databases">
        <title>Complete genome sequence of Candidatus Uab amorphum.</title>
        <authorList>
            <person name="Shiratori T."/>
            <person name="Suzuki S."/>
            <person name="Kakizawa Y."/>
            <person name="Ishida K."/>
        </authorList>
    </citation>
    <scope>NUCLEOTIDE SEQUENCE [LARGE SCALE GENOMIC DNA]</scope>
    <source>
        <strain evidence="2 3">SRT547</strain>
    </source>
</reference>
<name>A0A5S9IST0_UABAM</name>
<dbReference type="EMBL" id="AP019860">
    <property type="protein sequence ID" value="BBM86890.1"/>
    <property type="molecule type" value="Genomic_DNA"/>
</dbReference>
<dbReference type="RefSeq" id="WP_151970926.1">
    <property type="nucleotide sequence ID" value="NZ_AP019860.1"/>
</dbReference>
<feature type="domain" description="KilA-N DNA-binding" evidence="1">
    <location>
        <begin position="23"/>
        <end position="94"/>
    </location>
</feature>
<keyword evidence="3" id="KW-1185">Reference proteome</keyword>
<protein>
    <recommendedName>
        <fullName evidence="1">KilA-N DNA-binding domain-containing protein</fullName>
    </recommendedName>
</protein>
<dbReference type="Pfam" id="PF10543">
    <property type="entry name" value="ORF6N"/>
    <property type="match status" value="1"/>
</dbReference>
<proteinExistence type="predicted"/>
<evidence type="ECO:0000259" key="1">
    <source>
        <dbReference type="Pfam" id="PF10543"/>
    </source>
</evidence>
<dbReference type="Proteomes" id="UP000326354">
    <property type="component" value="Chromosome"/>
</dbReference>
<organism evidence="2 3">
    <name type="scientific">Uabimicrobium amorphum</name>
    <dbReference type="NCBI Taxonomy" id="2596890"/>
    <lineage>
        <taxon>Bacteria</taxon>
        <taxon>Pseudomonadati</taxon>
        <taxon>Planctomycetota</taxon>
        <taxon>Candidatus Uabimicrobiia</taxon>
        <taxon>Candidatus Uabimicrobiales</taxon>
        <taxon>Candidatus Uabimicrobiaceae</taxon>
        <taxon>Candidatus Uabimicrobium</taxon>
    </lineage>
</organism>
<gene>
    <name evidence="2" type="ORF">UABAM_05292</name>
</gene>
<dbReference type="AlphaFoldDB" id="A0A5S9IST0"/>
<evidence type="ECO:0000313" key="2">
    <source>
        <dbReference type="EMBL" id="BBM86890.1"/>
    </source>
</evidence>
<evidence type="ECO:0000313" key="3">
    <source>
        <dbReference type="Proteomes" id="UP000326354"/>
    </source>
</evidence>
<accession>A0A5S9IST0</accession>
<dbReference type="KEGG" id="uam:UABAM_05292"/>